<dbReference type="PROSITE" id="PS51371">
    <property type="entry name" value="CBS"/>
    <property type="match status" value="1"/>
</dbReference>
<dbReference type="InterPro" id="IPR005105">
    <property type="entry name" value="GlnD_Uridyltrans_N"/>
</dbReference>
<dbReference type="SUPFAM" id="SSF51206">
    <property type="entry name" value="cAMP-binding domain-like"/>
    <property type="match status" value="1"/>
</dbReference>
<accession>A0ABY2V341</accession>
<dbReference type="EMBL" id="VBUC01000024">
    <property type="protein sequence ID" value="TLS97094.1"/>
    <property type="molecule type" value="Genomic_DNA"/>
</dbReference>
<evidence type="ECO:0000259" key="3">
    <source>
        <dbReference type="PROSITE" id="PS50042"/>
    </source>
</evidence>
<dbReference type="CDD" id="cd05401">
    <property type="entry name" value="NT_GlnE_GlnD_like"/>
    <property type="match status" value="1"/>
</dbReference>
<evidence type="ECO:0000256" key="1">
    <source>
        <dbReference type="ARBA" id="ARBA00023122"/>
    </source>
</evidence>
<dbReference type="InterPro" id="IPR046342">
    <property type="entry name" value="CBS_dom_sf"/>
</dbReference>
<name>A0ABY2V341_9BACT</name>
<dbReference type="CDD" id="cd00038">
    <property type="entry name" value="CAP_ED"/>
    <property type="match status" value="1"/>
</dbReference>
<organism evidence="5 6">
    <name type="scientific">Aliarcobacter cibarius</name>
    <dbReference type="NCBI Taxonomy" id="255507"/>
    <lineage>
        <taxon>Bacteria</taxon>
        <taxon>Pseudomonadati</taxon>
        <taxon>Campylobacterota</taxon>
        <taxon>Epsilonproteobacteria</taxon>
        <taxon>Campylobacterales</taxon>
        <taxon>Arcobacteraceae</taxon>
        <taxon>Aliarcobacter</taxon>
    </lineage>
</organism>
<dbReference type="InterPro" id="IPR018490">
    <property type="entry name" value="cNMP-bd_dom_sf"/>
</dbReference>
<proteinExistence type="predicted"/>
<keyword evidence="1 2" id="KW-0129">CBS domain</keyword>
<dbReference type="PANTHER" id="PTHR43080">
    <property type="entry name" value="CBS DOMAIN-CONTAINING PROTEIN CBSX3, MITOCHONDRIAL"/>
    <property type="match status" value="1"/>
</dbReference>
<evidence type="ECO:0000313" key="5">
    <source>
        <dbReference type="EMBL" id="TLS97094.1"/>
    </source>
</evidence>
<dbReference type="InterPro" id="IPR000595">
    <property type="entry name" value="cNMP-bd_dom"/>
</dbReference>
<dbReference type="Pfam" id="PF03445">
    <property type="entry name" value="DUF294"/>
    <property type="match status" value="1"/>
</dbReference>
<dbReference type="Gene3D" id="3.10.580.10">
    <property type="entry name" value="CBS-domain"/>
    <property type="match status" value="1"/>
</dbReference>
<comment type="caution">
    <text evidence="5">The sequence shown here is derived from an EMBL/GenBank/DDBJ whole genome shotgun (WGS) entry which is preliminary data.</text>
</comment>
<dbReference type="Pfam" id="PF00571">
    <property type="entry name" value="CBS"/>
    <property type="match status" value="1"/>
</dbReference>
<dbReference type="Proteomes" id="UP000305417">
    <property type="component" value="Unassembled WGS sequence"/>
</dbReference>
<dbReference type="Gene3D" id="2.60.120.10">
    <property type="entry name" value="Jelly Rolls"/>
    <property type="match status" value="1"/>
</dbReference>
<sequence>MSLQEQKKFISSIHPFENLTLNELDDIAEAFDVVYFKEGTTVQSSQSEPKFLYFILKGLIQEKQEDEVLAVYSKNEIFDSASLIKNFSKNSFVTAQESICYTLPRELFMSILSQNQQLENYFFQSISEKLNNNILHEKNKDMANIMIAKVKDAKVHKAVIVNSKTSIYEAARVIKQEKIPTLLLKDDEGEMYIVTDSDFRQKVILNRMSFDEEVVKIASKGLVYINEDDFLFNAQLQMAKYGLKRVVVKNDEGTIVGILDQISLSSFFATNTFAVSNQIVKAETLEELKEASISFIKIIKSLNAKGVKIEFISKLINQLNKKLLDKLYRLMAPEELLDKSCLIVMGSEGRAEQILRTDQDNALIISDDCTISDEKLKEFTFNFTETLVDFGFPRCEGNIMVSNPYWCRKQSDFKDLIYKWINEPSGDHFMNIAIFYDALCVSGDINMIKELKTYLFKISSNSQSFYSNFAKIINSFDVPLGFFDGFVFNSKDENHKDEIDIKRGGIFILVQGIRALSLQNRIYNTNTIKRINALYELGLFEKETAKELVMAFNFLTSLKLKSNLEKLDLNQKIDNYINPNKLNTMEKDLLKDSFKIVNRLKKHLEFHFKLNYV</sequence>
<dbReference type="Pfam" id="PF10335">
    <property type="entry name" value="DUF294_C"/>
    <property type="match status" value="1"/>
</dbReference>
<feature type="domain" description="CBS" evidence="4">
    <location>
        <begin position="218"/>
        <end position="275"/>
    </location>
</feature>
<dbReference type="InterPro" id="IPR000644">
    <property type="entry name" value="CBS_dom"/>
</dbReference>
<keyword evidence="6" id="KW-1185">Reference proteome</keyword>
<protein>
    <submittedName>
        <fullName evidence="5">Cyclic nucleotide-binding domain-containing protein</fullName>
    </submittedName>
</protein>
<dbReference type="PROSITE" id="PS50042">
    <property type="entry name" value="CNMP_BINDING_3"/>
    <property type="match status" value="1"/>
</dbReference>
<evidence type="ECO:0000256" key="2">
    <source>
        <dbReference type="PROSITE-ProRule" id="PRU00703"/>
    </source>
</evidence>
<dbReference type="SMART" id="SM00100">
    <property type="entry name" value="cNMP"/>
    <property type="match status" value="1"/>
</dbReference>
<evidence type="ECO:0000313" key="6">
    <source>
        <dbReference type="Proteomes" id="UP000305417"/>
    </source>
</evidence>
<dbReference type="InterPro" id="IPR051257">
    <property type="entry name" value="Diverse_CBS-Domain"/>
</dbReference>
<dbReference type="InterPro" id="IPR014710">
    <property type="entry name" value="RmlC-like_jellyroll"/>
</dbReference>
<feature type="domain" description="Cyclic nucleotide-binding" evidence="3">
    <location>
        <begin position="15"/>
        <end position="129"/>
    </location>
</feature>
<evidence type="ECO:0000259" key="4">
    <source>
        <dbReference type="PROSITE" id="PS51371"/>
    </source>
</evidence>
<dbReference type="SUPFAM" id="SSF54631">
    <property type="entry name" value="CBS-domain pair"/>
    <property type="match status" value="1"/>
</dbReference>
<dbReference type="PANTHER" id="PTHR43080:SF2">
    <property type="entry name" value="CBS DOMAIN-CONTAINING PROTEIN"/>
    <property type="match status" value="1"/>
</dbReference>
<gene>
    <name evidence="5" type="ORF">FE247_08895</name>
</gene>
<dbReference type="Pfam" id="PF00027">
    <property type="entry name" value="cNMP_binding"/>
    <property type="match status" value="1"/>
</dbReference>
<dbReference type="InterPro" id="IPR018821">
    <property type="entry name" value="DUF294_put_nucleoTrafse_sb-bd"/>
</dbReference>
<dbReference type="RefSeq" id="WP_138109018.1">
    <property type="nucleotide sequence ID" value="NZ_CP043857.1"/>
</dbReference>
<reference evidence="5 6" key="1">
    <citation type="submission" date="2019-05" db="EMBL/GenBank/DDBJ databases">
        <title>Arcobacter cibarius and Arcobacter thereius providing challenges in identification an antibiotic susceptibility and Quinolone resistance.</title>
        <authorList>
            <person name="Busch A."/>
            <person name="Hanel I."/>
            <person name="Hotzel H."/>
            <person name="Tomaso H."/>
        </authorList>
    </citation>
    <scope>NUCLEOTIDE SEQUENCE [LARGE SCALE GENOMIC DNA]</scope>
    <source>
        <strain evidence="5 6">16CS0831-2</strain>
    </source>
</reference>